<proteinExistence type="predicted"/>
<dbReference type="InterPro" id="IPR018062">
    <property type="entry name" value="HTH_AraC-typ_CS"/>
</dbReference>
<dbReference type="SUPFAM" id="SSF46689">
    <property type="entry name" value="Homeodomain-like"/>
    <property type="match status" value="2"/>
</dbReference>
<evidence type="ECO:0000313" key="6">
    <source>
        <dbReference type="Proteomes" id="UP000198575"/>
    </source>
</evidence>
<keyword evidence="3" id="KW-0804">Transcription</keyword>
<dbReference type="Proteomes" id="UP000198575">
    <property type="component" value="Unassembled WGS sequence"/>
</dbReference>
<feature type="domain" description="HTH araC/xylS-type" evidence="4">
    <location>
        <begin position="235"/>
        <end position="333"/>
    </location>
</feature>
<dbReference type="Gene3D" id="1.10.10.60">
    <property type="entry name" value="Homeodomain-like"/>
    <property type="match status" value="2"/>
</dbReference>
<gene>
    <name evidence="5" type="ORF">SAMN05216289_12948</name>
</gene>
<dbReference type="InterPro" id="IPR011051">
    <property type="entry name" value="RmlC_Cupin_sf"/>
</dbReference>
<keyword evidence="2" id="KW-0238">DNA-binding</keyword>
<dbReference type="PRINTS" id="PR00032">
    <property type="entry name" value="HTHARAC"/>
</dbReference>
<evidence type="ECO:0000313" key="5">
    <source>
        <dbReference type="EMBL" id="SFN54338.1"/>
    </source>
</evidence>
<accession>A0A1I4ZVT5</accession>
<dbReference type="InterPro" id="IPR050204">
    <property type="entry name" value="AraC_XylS_family_regulators"/>
</dbReference>
<dbReference type="AlphaFoldDB" id="A0A1I4ZVT5"/>
<dbReference type="STRING" id="578942.SAMN05216289_12948"/>
<dbReference type="GO" id="GO:0043565">
    <property type="term" value="F:sequence-specific DNA binding"/>
    <property type="evidence" value="ECO:0007669"/>
    <property type="project" value="InterPro"/>
</dbReference>
<dbReference type="PANTHER" id="PTHR46796">
    <property type="entry name" value="HTH-TYPE TRANSCRIPTIONAL ACTIVATOR RHAS-RELATED"/>
    <property type="match status" value="1"/>
</dbReference>
<evidence type="ECO:0000256" key="1">
    <source>
        <dbReference type="ARBA" id="ARBA00023015"/>
    </source>
</evidence>
<dbReference type="InterPro" id="IPR032783">
    <property type="entry name" value="AraC_lig"/>
</dbReference>
<organism evidence="5 6">
    <name type="scientific">Dokdonella immobilis</name>
    <dbReference type="NCBI Taxonomy" id="578942"/>
    <lineage>
        <taxon>Bacteria</taxon>
        <taxon>Pseudomonadati</taxon>
        <taxon>Pseudomonadota</taxon>
        <taxon>Gammaproteobacteria</taxon>
        <taxon>Lysobacterales</taxon>
        <taxon>Rhodanobacteraceae</taxon>
        <taxon>Dokdonella</taxon>
    </lineage>
</organism>
<dbReference type="InterPro" id="IPR020449">
    <property type="entry name" value="Tscrpt_reg_AraC-type_HTH"/>
</dbReference>
<dbReference type="Pfam" id="PF12833">
    <property type="entry name" value="HTH_18"/>
    <property type="match status" value="1"/>
</dbReference>
<sequence length="340" mass="37755">MSHDTLSDLLRFVRLRGALFFHVDCTAPWVTEAPKAADLARAIMPGSEHVMEYHVVTHGSCWASLAGADPIRLQAGDVIVFPHGDAHVISSKPGMRTKPDLDFLFEHRSTQLPFMLQQGTTETANTVAADVVDSDKAGLLCGFFGCDRSPFNPVLDSLPRMIHVSAEELAEGSIDSVLHFSRLAAAESAQKRPGGEVVLERLSELMFVDLLRRYLDRLPEAESGWLAGLRDRHVGRVLGLMHDHPTQAWTMDEFSGRVGLSRSALHDRFVQFIGLTPMQYLTRWRMQIASRLLTEGNSTIAYVALKSGYDSEAAFSRAFRRIVGVSPSTWRRQRAAEAAR</sequence>
<evidence type="ECO:0000259" key="4">
    <source>
        <dbReference type="PROSITE" id="PS01124"/>
    </source>
</evidence>
<dbReference type="PROSITE" id="PS01124">
    <property type="entry name" value="HTH_ARAC_FAMILY_2"/>
    <property type="match status" value="1"/>
</dbReference>
<dbReference type="InterPro" id="IPR018060">
    <property type="entry name" value="HTH_AraC"/>
</dbReference>
<dbReference type="PROSITE" id="PS00041">
    <property type="entry name" value="HTH_ARAC_FAMILY_1"/>
    <property type="match status" value="1"/>
</dbReference>
<name>A0A1I4ZVT5_9GAMM</name>
<protein>
    <submittedName>
        <fullName evidence="5">Transcriptional regulator, AraC family</fullName>
    </submittedName>
</protein>
<reference evidence="5 6" key="1">
    <citation type="submission" date="2016-10" db="EMBL/GenBank/DDBJ databases">
        <authorList>
            <person name="de Groot N.N."/>
        </authorList>
    </citation>
    <scope>NUCLEOTIDE SEQUENCE [LARGE SCALE GENOMIC DNA]</scope>
    <source>
        <strain evidence="5 6">CGMCC 1.7659</strain>
    </source>
</reference>
<keyword evidence="1" id="KW-0805">Transcription regulation</keyword>
<evidence type="ECO:0000256" key="3">
    <source>
        <dbReference type="ARBA" id="ARBA00023163"/>
    </source>
</evidence>
<dbReference type="PANTHER" id="PTHR46796:SF7">
    <property type="entry name" value="ARAC FAMILY TRANSCRIPTIONAL REGULATOR"/>
    <property type="match status" value="1"/>
</dbReference>
<dbReference type="Pfam" id="PF12852">
    <property type="entry name" value="Cupin_6"/>
    <property type="match status" value="1"/>
</dbReference>
<dbReference type="SUPFAM" id="SSF51182">
    <property type="entry name" value="RmlC-like cupins"/>
    <property type="match status" value="1"/>
</dbReference>
<dbReference type="InterPro" id="IPR009057">
    <property type="entry name" value="Homeodomain-like_sf"/>
</dbReference>
<dbReference type="GO" id="GO:0003700">
    <property type="term" value="F:DNA-binding transcription factor activity"/>
    <property type="evidence" value="ECO:0007669"/>
    <property type="project" value="InterPro"/>
</dbReference>
<keyword evidence="6" id="KW-1185">Reference proteome</keyword>
<evidence type="ECO:0000256" key="2">
    <source>
        <dbReference type="ARBA" id="ARBA00023125"/>
    </source>
</evidence>
<dbReference type="SMART" id="SM00342">
    <property type="entry name" value="HTH_ARAC"/>
    <property type="match status" value="1"/>
</dbReference>
<dbReference type="RefSeq" id="WP_092409816.1">
    <property type="nucleotide sequence ID" value="NZ_FOVF01000029.1"/>
</dbReference>
<dbReference type="EMBL" id="FOVF01000029">
    <property type="protein sequence ID" value="SFN54338.1"/>
    <property type="molecule type" value="Genomic_DNA"/>
</dbReference>
<dbReference type="OrthoDB" id="9783876at2"/>